<accession>B4IE22</accession>
<dbReference type="InterPro" id="IPR036058">
    <property type="entry name" value="Kazal_dom_sf"/>
</dbReference>
<feature type="compositionally biased region" description="Gly residues" evidence="1">
    <location>
        <begin position="86"/>
        <end position="95"/>
    </location>
</feature>
<dbReference type="SMART" id="SM00280">
    <property type="entry name" value="KAZAL"/>
    <property type="match status" value="1"/>
</dbReference>
<evidence type="ECO:0000256" key="2">
    <source>
        <dbReference type="SAM" id="SignalP"/>
    </source>
</evidence>
<feature type="compositionally biased region" description="Low complexity" evidence="1">
    <location>
        <begin position="110"/>
        <end position="128"/>
    </location>
</feature>
<dbReference type="AlphaFoldDB" id="B4IE22"/>
<dbReference type="SUPFAM" id="SSF100895">
    <property type="entry name" value="Kazal-type serine protease inhibitors"/>
    <property type="match status" value="1"/>
</dbReference>
<dbReference type="FunFam" id="3.30.60.30:FF:000102">
    <property type="entry name" value="GEO10195p1"/>
    <property type="match status" value="1"/>
</dbReference>
<keyword evidence="2" id="KW-0732">Signal</keyword>
<dbReference type="Proteomes" id="UP000001292">
    <property type="component" value="Unassembled WGS sequence"/>
</dbReference>
<dbReference type="Gene3D" id="3.30.60.30">
    <property type="match status" value="1"/>
</dbReference>
<feature type="chain" id="PRO_5002807234" evidence="2">
    <location>
        <begin position="24"/>
        <end position="200"/>
    </location>
</feature>
<dbReference type="EMBL" id="CH480831">
    <property type="protein sequence ID" value="EDW45849.1"/>
    <property type="molecule type" value="Genomic_DNA"/>
</dbReference>
<evidence type="ECO:0000313" key="5">
    <source>
        <dbReference type="Proteomes" id="UP000001292"/>
    </source>
</evidence>
<protein>
    <submittedName>
        <fullName evidence="4">GM26528</fullName>
    </submittedName>
</protein>
<evidence type="ECO:0000259" key="3">
    <source>
        <dbReference type="PROSITE" id="PS51465"/>
    </source>
</evidence>
<feature type="region of interest" description="Disordered" evidence="1">
    <location>
        <begin position="70"/>
        <end position="152"/>
    </location>
</feature>
<sequence length="200" mass="20160">MKFLSIRVALCLLLALTISPISCDDTEKVEKPFCPCPRNFEPVCGSDLVTYPNRCEFNCARRNVERQGRIASTPESLPSKRDEASGGAGSTGGTSGAANSSSSSGGGAASGAASGSVGPASGTATGTGSASGGAGAVSTPGTRSRQSHGLRAQWQRLKCDNKWSSGNAPAPGGIIISILRKGTGYSVHNPFSTSCGDCDG</sequence>
<proteinExistence type="predicted"/>
<evidence type="ECO:0000313" key="4">
    <source>
        <dbReference type="EMBL" id="EDW45849.1"/>
    </source>
</evidence>
<organism evidence="5">
    <name type="scientific">Drosophila sechellia</name>
    <name type="common">Fruit fly</name>
    <dbReference type="NCBI Taxonomy" id="7238"/>
    <lineage>
        <taxon>Eukaryota</taxon>
        <taxon>Metazoa</taxon>
        <taxon>Ecdysozoa</taxon>
        <taxon>Arthropoda</taxon>
        <taxon>Hexapoda</taxon>
        <taxon>Insecta</taxon>
        <taxon>Pterygota</taxon>
        <taxon>Neoptera</taxon>
        <taxon>Endopterygota</taxon>
        <taxon>Diptera</taxon>
        <taxon>Brachycera</taxon>
        <taxon>Muscomorpha</taxon>
        <taxon>Ephydroidea</taxon>
        <taxon>Drosophilidae</taxon>
        <taxon>Drosophila</taxon>
        <taxon>Sophophora</taxon>
    </lineage>
</organism>
<dbReference type="HOGENOM" id="CLU_1367519_0_0_1"/>
<dbReference type="Pfam" id="PF00050">
    <property type="entry name" value="Kazal_1"/>
    <property type="match status" value="1"/>
</dbReference>
<gene>
    <name evidence="4" type="primary">Dsec\GM26528</name>
    <name evidence="4" type="ORF">Dsec_GM26528</name>
</gene>
<evidence type="ECO:0000256" key="1">
    <source>
        <dbReference type="SAM" id="MobiDB-lite"/>
    </source>
</evidence>
<dbReference type="PROSITE" id="PS00282">
    <property type="entry name" value="KAZAL_1"/>
    <property type="match status" value="1"/>
</dbReference>
<reference evidence="4 5" key="1">
    <citation type="journal article" date="2007" name="Nature">
        <title>Evolution of genes and genomes on the Drosophila phylogeny.</title>
        <authorList>
            <consortium name="Drosophila 12 Genomes Consortium"/>
            <person name="Clark A.G."/>
            <person name="Eisen M.B."/>
            <person name="Smith D.R."/>
            <person name="Bergman C.M."/>
            <person name="Oliver B."/>
            <person name="Markow T.A."/>
            <person name="Kaufman T.C."/>
            <person name="Kellis M."/>
            <person name="Gelbart W."/>
            <person name="Iyer V.N."/>
            <person name="Pollard D.A."/>
            <person name="Sackton T.B."/>
            <person name="Larracuente A.M."/>
            <person name="Singh N.D."/>
            <person name="Abad J.P."/>
            <person name="Abt D.N."/>
            <person name="Adryan B."/>
            <person name="Aguade M."/>
            <person name="Akashi H."/>
            <person name="Anderson W.W."/>
            <person name="Aquadro C.F."/>
            <person name="Ardell D.H."/>
            <person name="Arguello R."/>
            <person name="Artieri C.G."/>
            <person name="Barbash D.A."/>
            <person name="Barker D."/>
            <person name="Barsanti P."/>
            <person name="Batterham P."/>
            <person name="Batzoglou S."/>
            <person name="Begun D."/>
            <person name="Bhutkar A."/>
            <person name="Blanco E."/>
            <person name="Bosak S.A."/>
            <person name="Bradley R.K."/>
            <person name="Brand A.D."/>
            <person name="Brent M.R."/>
            <person name="Brooks A.N."/>
            <person name="Brown R.H."/>
            <person name="Butlin R.K."/>
            <person name="Caggese C."/>
            <person name="Calvi B.R."/>
            <person name="Bernardo de Carvalho A."/>
            <person name="Caspi A."/>
            <person name="Castrezana S."/>
            <person name="Celniker S.E."/>
            <person name="Chang J.L."/>
            <person name="Chapple C."/>
            <person name="Chatterji S."/>
            <person name="Chinwalla A."/>
            <person name="Civetta A."/>
            <person name="Clifton S.W."/>
            <person name="Comeron J.M."/>
            <person name="Costello J.C."/>
            <person name="Coyne J.A."/>
            <person name="Daub J."/>
            <person name="David R.G."/>
            <person name="Delcher A.L."/>
            <person name="Delehaunty K."/>
            <person name="Do C.B."/>
            <person name="Ebling H."/>
            <person name="Edwards K."/>
            <person name="Eickbush T."/>
            <person name="Evans J.D."/>
            <person name="Filipski A."/>
            <person name="Findeiss S."/>
            <person name="Freyhult E."/>
            <person name="Fulton L."/>
            <person name="Fulton R."/>
            <person name="Garcia A.C."/>
            <person name="Gardiner A."/>
            <person name="Garfield D.A."/>
            <person name="Garvin B.E."/>
            <person name="Gibson G."/>
            <person name="Gilbert D."/>
            <person name="Gnerre S."/>
            <person name="Godfrey J."/>
            <person name="Good R."/>
            <person name="Gotea V."/>
            <person name="Gravely B."/>
            <person name="Greenberg A.J."/>
            <person name="Griffiths-Jones S."/>
            <person name="Gross S."/>
            <person name="Guigo R."/>
            <person name="Gustafson E.A."/>
            <person name="Haerty W."/>
            <person name="Hahn M.W."/>
            <person name="Halligan D.L."/>
            <person name="Halpern A.L."/>
            <person name="Halter G.M."/>
            <person name="Han M.V."/>
            <person name="Heger A."/>
            <person name="Hillier L."/>
            <person name="Hinrichs A.S."/>
            <person name="Holmes I."/>
            <person name="Hoskins R.A."/>
            <person name="Hubisz M.J."/>
            <person name="Hultmark D."/>
            <person name="Huntley M.A."/>
            <person name="Jaffe D.B."/>
            <person name="Jagadeeshan S."/>
            <person name="Jeck W.R."/>
            <person name="Johnson J."/>
            <person name="Jones C.D."/>
            <person name="Jordan W.C."/>
            <person name="Karpen G.H."/>
            <person name="Kataoka E."/>
            <person name="Keightley P.D."/>
            <person name="Kheradpour P."/>
            <person name="Kirkness E.F."/>
            <person name="Koerich L.B."/>
            <person name="Kristiansen K."/>
            <person name="Kudrna D."/>
            <person name="Kulathinal R.J."/>
            <person name="Kumar S."/>
            <person name="Kwok R."/>
            <person name="Lander E."/>
            <person name="Langley C.H."/>
            <person name="Lapoint R."/>
            <person name="Lazzaro B.P."/>
            <person name="Lee S.J."/>
            <person name="Levesque L."/>
            <person name="Li R."/>
            <person name="Lin C.F."/>
            <person name="Lin M.F."/>
            <person name="Lindblad-Toh K."/>
            <person name="Llopart A."/>
            <person name="Long M."/>
            <person name="Low L."/>
            <person name="Lozovsky E."/>
            <person name="Lu J."/>
            <person name="Luo M."/>
            <person name="Machado C.A."/>
            <person name="Makalowski W."/>
            <person name="Marzo M."/>
            <person name="Matsuda M."/>
            <person name="Matzkin L."/>
            <person name="McAllister B."/>
            <person name="McBride C.S."/>
            <person name="McKernan B."/>
            <person name="McKernan K."/>
            <person name="Mendez-Lago M."/>
            <person name="Minx P."/>
            <person name="Mollenhauer M.U."/>
            <person name="Montooth K."/>
            <person name="Mount S.M."/>
            <person name="Mu X."/>
            <person name="Myers E."/>
            <person name="Negre B."/>
            <person name="Newfeld S."/>
            <person name="Nielsen R."/>
            <person name="Noor M.A."/>
            <person name="O'Grady P."/>
            <person name="Pachter L."/>
            <person name="Papaceit M."/>
            <person name="Parisi M.J."/>
            <person name="Parisi M."/>
            <person name="Parts L."/>
            <person name="Pedersen J.S."/>
            <person name="Pesole G."/>
            <person name="Phillippy A.M."/>
            <person name="Ponting C.P."/>
            <person name="Pop M."/>
            <person name="Porcelli D."/>
            <person name="Powell J.R."/>
            <person name="Prohaska S."/>
            <person name="Pruitt K."/>
            <person name="Puig M."/>
            <person name="Quesneville H."/>
            <person name="Ram K.R."/>
            <person name="Rand D."/>
            <person name="Rasmussen M.D."/>
            <person name="Reed L.K."/>
            <person name="Reenan R."/>
            <person name="Reily A."/>
            <person name="Remington K.A."/>
            <person name="Rieger T.T."/>
            <person name="Ritchie M.G."/>
            <person name="Robin C."/>
            <person name="Rogers Y.H."/>
            <person name="Rohde C."/>
            <person name="Rozas J."/>
            <person name="Rubenfield M.J."/>
            <person name="Ruiz A."/>
            <person name="Russo S."/>
            <person name="Salzberg S.L."/>
            <person name="Sanchez-Gracia A."/>
            <person name="Saranga D.J."/>
            <person name="Sato H."/>
            <person name="Schaeffer S.W."/>
            <person name="Schatz M.C."/>
            <person name="Schlenke T."/>
            <person name="Schwartz R."/>
            <person name="Segarra C."/>
            <person name="Singh R.S."/>
            <person name="Sirot L."/>
            <person name="Sirota M."/>
            <person name="Sisneros N.B."/>
            <person name="Smith C.D."/>
            <person name="Smith T.F."/>
            <person name="Spieth J."/>
            <person name="Stage D.E."/>
            <person name="Stark A."/>
            <person name="Stephan W."/>
            <person name="Strausberg R.L."/>
            <person name="Strempel S."/>
            <person name="Sturgill D."/>
            <person name="Sutton G."/>
            <person name="Sutton G.G."/>
            <person name="Tao W."/>
            <person name="Teichmann S."/>
            <person name="Tobari Y.N."/>
            <person name="Tomimura Y."/>
            <person name="Tsolas J.M."/>
            <person name="Valente V.L."/>
            <person name="Venter E."/>
            <person name="Venter J.C."/>
            <person name="Vicario S."/>
            <person name="Vieira F.G."/>
            <person name="Vilella A.J."/>
            <person name="Villasante A."/>
            <person name="Walenz B."/>
            <person name="Wang J."/>
            <person name="Wasserman M."/>
            <person name="Watts T."/>
            <person name="Wilson D."/>
            <person name="Wilson R.K."/>
            <person name="Wing R.A."/>
            <person name="Wolfner M.F."/>
            <person name="Wong A."/>
            <person name="Wong G.K."/>
            <person name="Wu C.I."/>
            <person name="Wu G."/>
            <person name="Yamamoto D."/>
            <person name="Yang H.P."/>
            <person name="Yang S.P."/>
            <person name="Yorke J.A."/>
            <person name="Yoshida K."/>
            <person name="Zdobnov E."/>
            <person name="Zhang P."/>
            <person name="Zhang Y."/>
            <person name="Zimin A.V."/>
            <person name="Baldwin J."/>
            <person name="Abdouelleil A."/>
            <person name="Abdulkadir J."/>
            <person name="Abebe A."/>
            <person name="Abera B."/>
            <person name="Abreu J."/>
            <person name="Acer S.C."/>
            <person name="Aftuck L."/>
            <person name="Alexander A."/>
            <person name="An P."/>
            <person name="Anderson E."/>
            <person name="Anderson S."/>
            <person name="Arachi H."/>
            <person name="Azer M."/>
            <person name="Bachantsang P."/>
            <person name="Barry A."/>
            <person name="Bayul T."/>
            <person name="Berlin A."/>
            <person name="Bessette D."/>
            <person name="Bloom T."/>
            <person name="Blye J."/>
            <person name="Boguslavskiy L."/>
            <person name="Bonnet C."/>
            <person name="Boukhgalter B."/>
            <person name="Bourzgui I."/>
            <person name="Brown A."/>
            <person name="Cahill P."/>
            <person name="Channer S."/>
            <person name="Cheshatsang Y."/>
            <person name="Chuda L."/>
            <person name="Citroen M."/>
            <person name="Collymore A."/>
            <person name="Cooke P."/>
            <person name="Costello M."/>
            <person name="D'Aco K."/>
            <person name="Daza R."/>
            <person name="De Haan G."/>
            <person name="DeGray S."/>
            <person name="DeMaso C."/>
            <person name="Dhargay N."/>
            <person name="Dooley K."/>
            <person name="Dooley E."/>
            <person name="Doricent M."/>
            <person name="Dorje P."/>
            <person name="Dorjee K."/>
            <person name="Dupes A."/>
            <person name="Elong R."/>
            <person name="Falk J."/>
            <person name="Farina A."/>
            <person name="Faro S."/>
            <person name="Ferguson D."/>
            <person name="Fisher S."/>
            <person name="Foley C.D."/>
            <person name="Franke A."/>
            <person name="Friedrich D."/>
            <person name="Gadbois L."/>
            <person name="Gearin G."/>
            <person name="Gearin C.R."/>
            <person name="Giannoukos G."/>
            <person name="Goode T."/>
            <person name="Graham J."/>
            <person name="Grandbois E."/>
            <person name="Grewal S."/>
            <person name="Gyaltsen K."/>
            <person name="Hafez N."/>
            <person name="Hagos B."/>
            <person name="Hall J."/>
            <person name="Henson C."/>
            <person name="Hollinger A."/>
            <person name="Honan T."/>
            <person name="Huard M.D."/>
            <person name="Hughes L."/>
            <person name="Hurhula B."/>
            <person name="Husby M.E."/>
            <person name="Kamat A."/>
            <person name="Kanga B."/>
            <person name="Kashin S."/>
            <person name="Khazanovich D."/>
            <person name="Kisner P."/>
            <person name="Lance K."/>
            <person name="Lara M."/>
            <person name="Lee W."/>
            <person name="Lennon N."/>
            <person name="Letendre F."/>
            <person name="LeVine R."/>
            <person name="Lipovsky A."/>
            <person name="Liu X."/>
            <person name="Liu J."/>
            <person name="Liu S."/>
            <person name="Lokyitsang T."/>
            <person name="Lokyitsang Y."/>
            <person name="Lubonja R."/>
            <person name="Lui A."/>
            <person name="MacDonald P."/>
            <person name="Magnisalis V."/>
            <person name="Maru K."/>
            <person name="Matthews C."/>
            <person name="McCusker W."/>
            <person name="McDonough S."/>
            <person name="Mehta T."/>
            <person name="Meldrim J."/>
            <person name="Meneus L."/>
            <person name="Mihai O."/>
            <person name="Mihalev A."/>
            <person name="Mihova T."/>
            <person name="Mittelman R."/>
            <person name="Mlenga V."/>
            <person name="Montmayeur A."/>
            <person name="Mulrain L."/>
            <person name="Navidi A."/>
            <person name="Naylor J."/>
            <person name="Negash T."/>
            <person name="Nguyen T."/>
            <person name="Nguyen N."/>
            <person name="Nicol R."/>
            <person name="Norbu C."/>
            <person name="Norbu N."/>
            <person name="Novod N."/>
            <person name="O'Neill B."/>
            <person name="Osman S."/>
            <person name="Markiewicz E."/>
            <person name="Oyono O.L."/>
            <person name="Patti C."/>
            <person name="Phunkhang P."/>
            <person name="Pierre F."/>
            <person name="Priest M."/>
            <person name="Raghuraman S."/>
            <person name="Rege F."/>
            <person name="Reyes R."/>
            <person name="Rise C."/>
            <person name="Rogov P."/>
            <person name="Ross K."/>
            <person name="Ryan E."/>
            <person name="Settipalli S."/>
            <person name="Shea T."/>
            <person name="Sherpa N."/>
            <person name="Shi L."/>
            <person name="Shih D."/>
            <person name="Sparrow T."/>
            <person name="Spaulding J."/>
            <person name="Stalker J."/>
            <person name="Stange-Thomann N."/>
            <person name="Stavropoulos S."/>
            <person name="Stone C."/>
            <person name="Strader C."/>
            <person name="Tesfaye S."/>
            <person name="Thomson T."/>
            <person name="Thoulutsang Y."/>
            <person name="Thoulutsang D."/>
            <person name="Topham K."/>
            <person name="Topping I."/>
            <person name="Tsamla T."/>
            <person name="Vassiliev H."/>
            <person name="Vo A."/>
            <person name="Wangchuk T."/>
            <person name="Wangdi T."/>
            <person name="Weiand M."/>
            <person name="Wilkinson J."/>
            <person name="Wilson A."/>
            <person name="Yadav S."/>
            <person name="Young G."/>
            <person name="Yu Q."/>
            <person name="Zembek L."/>
            <person name="Zhong D."/>
            <person name="Zimmer A."/>
            <person name="Zwirko Z."/>
            <person name="Jaffe D.B."/>
            <person name="Alvarez P."/>
            <person name="Brockman W."/>
            <person name="Butler J."/>
            <person name="Chin C."/>
            <person name="Gnerre S."/>
            <person name="Grabherr M."/>
            <person name="Kleber M."/>
            <person name="Mauceli E."/>
            <person name="MacCallum I."/>
        </authorList>
    </citation>
    <scope>NUCLEOTIDE SEQUENCE [LARGE SCALE GENOMIC DNA]</scope>
    <source>
        <strain evidence="5">Rob3c / Tucson 14021-0248.25</strain>
    </source>
</reference>
<feature type="signal peptide" evidence="2">
    <location>
        <begin position="1"/>
        <end position="23"/>
    </location>
</feature>
<name>B4IE22_DROSE</name>
<dbReference type="PROSITE" id="PS51465">
    <property type="entry name" value="KAZAL_2"/>
    <property type="match status" value="1"/>
</dbReference>
<feature type="domain" description="Kazal-like" evidence="3">
    <location>
        <begin position="28"/>
        <end position="72"/>
    </location>
</feature>
<dbReference type="InterPro" id="IPR002350">
    <property type="entry name" value="Kazal_dom"/>
</dbReference>
<dbReference type="CDD" id="cd00104">
    <property type="entry name" value="KAZAL_FS"/>
    <property type="match status" value="1"/>
</dbReference>
<keyword evidence="5" id="KW-1185">Reference proteome</keyword>